<name>A0A1D7YMB4_9ACTN</name>
<organism evidence="10 11">
    <name type="scientific">Streptomyces fodineus</name>
    <dbReference type="NCBI Taxonomy" id="1904616"/>
    <lineage>
        <taxon>Bacteria</taxon>
        <taxon>Bacillati</taxon>
        <taxon>Actinomycetota</taxon>
        <taxon>Actinomycetes</taxon>
        <taxon>Kitasatosporales</taxon>
        <taxon>Streptomycetaceae</taxon>
        <taxon>Streptomyces</taxon>
    </lineage>
</organism>
<evidence type="ECO:0000256" key="4">
    <source>
        <dbReference type="ARBA" id="ARBA00022824"/>
    </source>
</evidence>
<dbReference type="InterPro" id="IPR009613">
    <property type="entry name" value="LMF"/>
</dbReference>
<dbReference type="KEGG" id="spun:BFF78_41870"/>
<evidence type="ECO:0000256" key="1">
    <source>
        <dbReference type="ARBA" id="ARBA00004477"/>
    </source>
</evidence>
<feature type="transmembrane region" description="Helical" evidence="7">
    <location>
        <begin position="254"/>
        <end position="277"/>
    </location>
</feature>
<feature type="transmembrane region" description="Helical" evidence="7">
    <location>
        <begin position="120"/>
        <end position="138"/>
    </location>
</feature>
<evidence type="ECO:0008006" key="12">
    <source>
        <dbReference type="Google" id="ProtNLM"/>
    </source>
</evidence>
<dbReference type="PANTHER" id="PTHR14463">
    <property type="entry name" value="LIPASE MATURATION FACTOR"/>
    <property type="match status" value="1"/>
</dbReference>
<evidence type="ECO:0000256" key="5">
    <source>
        <dbReference type="ARBA" id="ARBA00022989"/>
    </source>
</evidence>
<feature type="transmembrane region" description="Helical" evidence="7">
    <location>
        <begin position="71"/>
        <end position="90"/>
    </location>
</feature>
<evidence type="ECO:0000313" key="10">
    <source>
        <dbReference type="EMBL" id="AOR36733.1"/>
    </source>
</evidence>
<feature type="transmembrane region" description="Helical" evidence="7">
    <location>
        <begin position="390"/>
        <end position="414"/>
    </location>
</feature>
<reference evidence="11" key="1">
    <citation type="submission" date="2016-09" db="EMBL/GenBank/DDBJ databases">
        <title>Streptomyces puniciscabiei strain:TW1S1 Genome sequencing and assembly.</title>
        <authorList>
            <person name="Kim M.-K."/>
            <person name="Kim S.B."/>
        </authorList>
    </citation>
    <scope>NUCLEOTIDE SEQUENCE [LARGE SCALE GENOMIC DNA]</scope>
    <source>
        <strain evidence="11">TW1S1</strain>
    </source>
</reference>
<protein>
    <recommendedName>
        <fullName evidence="12">Lipase maturation factor family protein</fullName>
    </recommendedName>
</protein>
<dbReference type="RefSeq" id="WP_069783242.1">
    <property type="nucleotide sequence ID" value="NZ_CP017248.1"/>
</dbReference>
<evidence type="ECO:0000256" key="2">
    <source>
        <dbReference type="ARBA" id="ARBA00005512"/>
    </source>
</evidence>
<keyword evidence="3 7" id="KW-0812">Transmembrane</keyword>
<keyword evidence="6 7" id="KW-0472">Membrane</keyword>
<evidence type="ECO:0000313" key="11">
    <source>
        <dbReference type="Proteomes" id="UP000094960"/>
    </source>
</evidence>
<feature type="transmembrane region" description="Helical" evidence="7">
    <location>
        <begin position="96"/>
        <end position="113"/>
    </location>
</feature>
<comment type="similarity">
    <text evidence="2">Belongs to the lipase maturation factor family.</text>
</comment>
<gene>
    <name evidence="10" type="ORF">BFF78_41870</name>
</gene>
<feature type="transmembrane region" description="Helical" evidence="7">
    <location>
        <begin position="20"/>
        <end position="39"/>
    </location>
</feature>
<feature type="domain" description="Lipase maturation factor 1/2 N-terminal" evidence="8">
    <location>
        <begin position="121"/>
        <end position="271"/>
    </location>
</feature>
<keyword evidence="5 7" id="KW-1133">Transmembrane helix</keyword>
<evidence type="ECO:0000256" key="3">
    <source>
        <dbReference type="ARBA" id="ARBA00022692"/>
    </source>
</evidence>
<accession>A0A1D7YMB4</accession>
<feature type="transmembrane region" description="Helical" evidence="7">
    <location>
        <begin position="289"/>
        <end position="310"/>
    </location>
</feature>
<feature type="transmembrane region" description="Helical" evidence="7">
    <location>
        <begin position="231"/>
        <end position="248"/>
    </location>
</feature>
<evidence type="ECO:0000256" key="7">
    <source>
        <dbReference type="SAM" id="Phobius"/>
    </source>
</evidence>
<keyword evidence="4" id="KW-0256">Endoplasmic reticulum</keyword>
<dbReference type="Pfam" id="PF06762">
    <property type="entry name" value="LMF1"/>
    <property type="match status" value="1"/>
</dbReference>
<evidence type="ECO:0000259" key="8">
    <source>
        <dbReference type="Pfam" id="PF06762"/>
    </source>
</evidence>
<feature type="domain" description="Lipase maturation factor 1/2 C-terminal" evidence="9">
    <location>
        <begin position="329"/>
        <end position="469"/>
    </location>
</feature>
<dbReference type="EMBL" id="CP017248">
    <property type="protein sequence ID" value="AOR36733.1"/>
    <property type="molecule type" value="Genomic_DNA"/>
</dbReference>
<evidence type="ECO:0000256" key="6">
    <source>
        <dbReference type="ARBA" id="ARBA00023136"/>
    </source>
</evidence>
<dbReference type="AlphaFoldDB" id="A0A1D7YMB4"/>
<keyword evidence="11" id="KW-1185">Reference proteome</keyword>
<dbReference type="Proteomes" id="UP000094960">
    <property type="component" value="Chromosome"/>
</dbReference>
<dbReference type="Pfam" id="PF25179">
    <property type="entry name" value="LMF1_C"/>
    <property type="match status" value="1"/>
</dbReference>
<evidence type="ECO:0000259" key="9">
    <source>
        <dbReference type="Pfam" id="PF25179"/>
    </source>
</evidence>
<dbReference type="PANTHER" id="PTHR14463:SF10">
    <property type="entry name" value="LIPASE MATURATION FACTOR 1"/>
    <property type="match status" value="1"/>
</dbReference>
<dbReference type="GO" id="GO:0051604">
    <property type="term" value="P:protein maturation"/>
    <property type="evidence" value="ECO:0007669"/>
    <property type="project" value="InterPro"/>
</dbReference>
<comment type="subcellular location">
    <subcellularLocation>
        <location evidence="1">Endoplasmic reticulum membrane</location>
        <topology evidence="1">Multi-pass membrane protein</topology>
    </subcellularLocation>
</comment>
<proteinExistence type="inferred from homology"/>
<sequence>MDWFTDPDYWLGRMLFQRGLAVLYCVAFVSSALQFRGLIGERGLLPVPRFTAQVAFRRAPSIFQLHYSDRFFAAMAWTGAAGSAAVAAGVPDRLPLWAAMVMWALLWALYLSIVNVGQTWYGFMWEYLLLEAGFLAIFLGNDDVAPPVLVRGLLIWLLFRLEFGAGLIKLRGDSCWRDLTCLYYHHETQPLPGPLSWFFHHLPKPVHRVEAAANHVAQLLVPFALFAPQPAASIAAGLVIVTQLWLVASGNFAWLNWLTIVLALSAIGGSQVTGALGLPPAPRFAAVPVWFEGLVLAVAALVVVLSYWPVRNLLSRSQVMNASFTPLHLVNTYGAFGSVGRTRYELIVEGTDEPEITEETVWKEYVFKGKPGGMRRLPPQVAPYHLRLDWLMWFAALSPVYAAGWLPALLLALLENNPAVLRLLRRNPFPGSPPAFVRICRYEYRFTSWSELRANGAWWSRTFLGEYVPAVAKRQPVSSP</sequence>
<dbReference type="InterPro" id="IPR057434">
    <property type="entry name" value="LMF1/2_N"/>
</dbReference>
<dbReference type="InterPro" id="IPR057433">
    <property type="entry name" value="LMF1/2_C"/>
</dbReference>